<sequence length="142" mass="16139">MSIIPVRIGELIGKKYVTEKVIYIGKNLAVFLAKWKDNVPSVTLTLKFELNYSDQTSLINEKNVTKKIKDSNHFAKVIEFGKHREFNFLAVELLGPNLSFLAHRRPPYKLSLQTLLQFVYQALNALQTLHQAGFVHGAIEAV</sequence>
<protein>
    <recommendedName>
        <fullName evidence="3">Protein kinase domain-containing protein</fullName>
    </recommendedName>
</protein>
<dbReference type="Gene3D" id="1.10.510.10">
    <property type="entry name" value="Transferase(Phosphotransferase) domain 1"/>
    <property type="match status" value="1"/>
</dbReference>
<dbReference type="Proteomes" id="UP000324800">
    <property type="component" value="Unassembled WGS sequence"/>
</dbReference>
<organism evidence="1 2">
    <name type="scientific">Streblomastix strix</name>
    <dbReference type="NCBI Taxonomy" id="222440"/>
    <lineage>
        <taxon>Eukaryota</taxon>
        <taxon>Metamonada</taxon>
        <taxon>Preaxostyla</taxon>
        <taxon>Oxymonadida</taxon>
        <taxon>Streblomastigidae</taxon>
        <taxon>Streblomastix</taxon>
    </lineage>
</organism>
<name>A0A5J4VE07_9EUKA</name>
<dbReference type="PANTHER" id="PTHR11909">
    <property type="entry name" value="CASEIN KINASE-RELATED"/>
    <property type="match status" value="1"/>
</dbReference>
<comment type="caution">
    <text evidence="1">The sequence shown here is derived from an EMBL/GenBank/DDBJ whole genome shotgun (WGS) entry which is preliminary data.</text>
</comment>
<evidence type="ECO:0008006" key="3">
    <source>
        <dbReference type="Google" id="ProtNLM"/>
    </source>
</evidence>
<evidence type="ECO:0000313" key="1">
    <source>
        <dbReference type="EMBL" id="KAA6380808.1"/>
    </source>
</evidence>
<dbReference type="AlphaFoldDB" id="A0A5J4VE07"/>
<gene>
    <name evidence="1" type="ORF">EZS28_023665</name>
</gene>
<proteinExistence type="predicted"/>
<dbReference type="InterPro" id="IPR011009">
    <property type="entry name" value="Kinase-like_dom_sf"/>
</dbReference>
<dbReference type="SUPFAM" id="SSF56112">
    <property type="entry name" value="Protein kinase-like (PK-like)"/>
    <property type="match status" value="1"/>
</dbReference>
<evidence type="ECO:0000313" key="2">
    <source>
        <dbReference type="Proteomes" id="UP000324800"/>
    </source>
</evidence>
<dbReference type="OrthoDB" id="5979581at2759"/>
<reference evidence="1 2" key="1">
    <citation type="submission" date="2019-03" db="EMBL/GenBank/DDBJ databases">
        <title>Single cell metagenomics reveals metabolic interactions within the superorganism composed of flagellate Streblomastix strix and complex community of Bacteroidetes bacteria on its surface.</title>
        <authorList>
            <person name="Treitli S.C."/>
            <person name="Kolisko M."/>
            <person name="Husnik F."/>
            <person name="Keeling P."/>
            <person name="Hampl V."/>
        </authorList>
    </citation>
    <scope>NUCLEOTIDE SEQUENCE [LARGE SCALE GENOMIC DNA]</scope>
    <source>
        <strain evidence="1">ST1C</strain>
    </source>
</reference>
<dbReference type="InterPro" id="IPR050235">
    <property type="entry name" value="CK1_Ser-Thr_kinase"/>
</dbReference>
<accession>A0A5J4VE07</accession>
<dbReference type="EMBL" id="SNRW01007704">
    <property type="protein sequence ID" value="KAA6380808.1"/>
    <property type="molecule type" value="Genomic_DNA"/>
</dbReference>